<keyword evidence="6 7" id="KW-0413">Isomerase</keyword>
<proteinExistence type="inferred from homology"/>
<evidence type="ECO:0000313" key="10">
    <source>
        <dbReference type="Proteomes" id="UP000242687"/>
    </source>
</evidence>
<feature type="binding site" evidence="7">
    <location>
        <position position="242"/>
    </location>
    <ligand>
        <name>substrate</name>
    </ligand>
</feature>
<evidence type="ECO:0000256" key="7">
    <source>
        <dbReference type="HAMAP-Rule" id="MF_00147"/>
    </source>
</evidence>
<evidence type="ECO:0000256" key="2">
    <source>
        <dbReference type="ARBA" id="ARBA00007422"/>
    </source>
</evidence>
<keyword evidence="10" id="KW-1185">Reference proteome</keyword>
<dbReference type="GO" id="GO:0004807">
    <property type="term" value="F:triose-phosphate isomerase activity"/>
    <property type="evidence" value="ECO:0007669"/>
    <property type="project" value="UniProtKB-UniRule"/>
</dbReference>
<evidence type="ECO:0000256" key="4">
    <source>
        <dbReference type="ARBA" id="ARBA00022490"/>
    </source>
</evidence>
<dbReference type="GO" id="GO:0046166">
    <property type="term" value="P:glyceraldehyde-3-phosphate biosynthetic process"/>
    <property type="evidence" value="ECO:0007669"/>
    <property type="project" value="TreeGrafter"/>
</dbReference>
<evidence type="ECO:0000313" key="9">
    <source>
        <dbReference type="EMBL" id="PJJ84227.1"/>
    </source>
</evidence>
<feature type="binding site" evidence="7">
    <location>
        <begin position="35"/>
        <end position="37"/>
    </location>
    <ligand>
        <name>substrate</name>
    </ligand>
</feature>
<dbReference type="PANTHER" id="PTHR21139">
    <property type="entry name" value="TRIOSEPHOSPHATE ISOMERASE"/>
    <property type="match status" value="1"/>
</dbReference>
<dbReference type="HAMAP" id="MF_00147_B">
    <property type="entry name" value="TIM_B"/>
    <property type="match status" value="1"/>
</dbReference>
<name>A0A2H9VTS1_9SPHI</name>
<evidence type="ECO:0000256" key="1">
    <source>
        <dbReference type="ARBA" id="ARBA00004680"/>
    </source>
</evidence>
<gene>
    <name evidence="7" type="primary">tpiA</name>
    <name evidence="9" type="ORF">CLV57_1237</name>
</gene>
<feature type="binding site" evidence="7">
    <location>
        <position position="202"/>
    </location>
    <ligand>
        <name>substrate</name>
    </ligand>
</feature>
<evidence type="ECO:0000256" key="6">
    <source>
        <dbReference type="ARBA" id="ARBA00023235"/>
    </source>
</evidence>
<dbReference type="InterPro" id="IPR000652">
    <property type="entry name" value="Triosephosphate_isomerase"/>
</dbReference>
<feature type="active site" description="Proton acceptor" evidence="7">
    <location>
        <position position="196"/>
    </location>
</feature>
<dbReference type="FunFam" id="3.20.20.70:FF:000016">
    <property type="entry name" value="Triosephosphate isomerase"/>
    <property type="match status" value="1"/>
</dbReference>
<dbReference type="Proteomes" id="UP000242687">
    <property type="component" value="Unassembled WGS sequence"/>
</dbReference>
<comment type="function">
    <text evidence="7">Involved in the gluconeogenesis. Catalyzes stereospecifically the conversion of dihydroxyacetone phosphate (DHAP) to D-glyceraldehyde-3-phosphate (G3P).</text>
</comment>
<dbReference type="InterPro" id="IPR020861">
    <property type="entry name" value="Triosephosphate_isomerase_AS"/>
</dbReference>
<dbReference type="GO" id="GO:0006094">
    <property type="term" value="P:gluconeogenesis"/>
    <property type="evidence" value="ECO:0007669"/>
    <property type="project" value="UniProtKB-UniRule"/>
</dbReference>
<keyword evidence="4 7" id="KW-0963">Cytoplasm</keyword>
<dbReference type="GO" id="GO:0006096">
    <property type="term" value="P:glycolytic process"/>
    <property type="evidence" value="ECO:0007669"/>
    <property type="project" value="UniProtKB-UniRule"/>
</dbReference>
<dbReference type="AlphaFoldDB" id="A0A2H9VTS1"/>
<dbReference type="InterPro" id="IPR035990">
    <property type="entry name" value="TIM_sf"/>
</dbReference>
<dbReference type="UniPathway" id="UPA00109">
    <property type="reaction ID" value="UER00189"/>
</dbReference>
<reference evidence="9 10" key="1">
    <citation type="submission" date="2017-11" db="EMBL/GenBank/DDBJ databases">
        <title>Genomic Encyclopedia of Archaeal and Bacterial Type Strains, Phase II (KMG-II): From Individual Species to Whole Genera.</title>
        <authorList>
            <person name="Goeker M."/>
        </authorList>
    </citation>
    <scope>NUCLEOTIDE SEQUENCE [LARGE SCALE GENOMIC DNA]</scope>
    <source>
        <strain evidence="9 10">DSM 28175</strain>
    </source>
</reference>
<comment type="subcellular location">
    <subcellularLocation>
        <location evidence="7 8">Cytoplasm</location>
    </subcellularLocation>
</comment>
<organism evidence="9 10">
    <name type="scientific">Mucilaginibacter auburnensis</name>
    <dbReference type="NCBI Taxonomy" id="1457233"/>
    <lineage>
        <taxon>Bacteria</taxon>
        <taxon>Pseudomonadati</taxon>
        <taxon>Bacteroidota</taxon>
        <taxon>Sphingobacteriia</taxon>
        <taxon>Sphingobacteriales</taxon>
        <taxon>Sphingobacteriaceae</taxon>
        <taxon>Mucilaginibacter</taxon>
    </lineage>
</organism>
<keyword evidence="5 7" id="KW-0324">Glycolysis</keyword>
<dbReference type="UniPathway" id="UPA00138"/>
<feature type="active site" description="Electrophile" evidence="7">
    <location>
        <position position="124"/>
    </location>
</feature>
<comment type="catalytic activity">
    <reaction evidence="7 8">
        <text>D-glyceraldehyde 3-phosphate = dihydroxyacetone phosphate</text>
        <dbReference type="Rhea" id="RHEA:18585"/>
        <dbReference type="ChEBI" id="CHEBI:57642"/>
        <dbReference type="ChEBI" id="CHEBI:59776"/>
        <dbReference type="EC" id="5.3.1.1"/>
    </reaction>
</comment>
<accession>A0A2H9VTS1</accession>
<dbReference type="SUPFAM" id="SSF51351">
    <property type="entry name" value="Triosephosphate isomerase (TIM)"/>
    <property type="match status" value="1"/>
</dbReference>
<dbReference type="GO" id="GO:0005829">
    <property type="term" value="C:cytosol"/>
    <property type="evidence" value="ECO:0007669"/>
    <property type="project" value="TreeGrafter"/>
</dbReference>
<feature type="binding site" evidence="7">
    <location>
        <begin position="263"/>
        <end position="264"/>
    </location>
    <ligand>
        <name>substrate</name>
    </ligand>
</feature>
<comment type="pathway">
    <text evidence="7 8">Carbohydrate biosynthesis; gluconeogenesis.</text>
</comment>
<dbReference type="PROSITE" id="PS51440">
    <property type="entry name" value="TIM_2"/>
    <property type="match status" value="1"/>
</dbReference>
<dbReference type="Pfam" id="PF00121">
    <property type="entry name" value="TIM"/>
    <property type="match status" value="1"/>
</dbReference>
<dbReference type="GO" id="GO:0019563">
    <property type="term" value="P:glycerol catabolic process"/>
    <property type="evidence" value="ECO:0007669"/>
    <property type="project" value="TreeGrafter"/>
</dbReference>
<comment type="similarity">
    <text evidence="2 7 8">Belongs to the triosephosphate isomerase family.</text>
</comment>
<evidence type="ECO:0000256" key="5">
    <source>
        <dbReference type="ARBA" id="ARBA00023152"/>
    </source>
</evidence>
<comment type="pathway">
    <text evidence="1 7 8">Carbohydrate degradation; glycolysis; D-glyceraldehyde 3-phosphate from glycerone phosphate: step 1/1.</text>
</comment>
<sequence length="280" mass="30472">MVKSPWLCVIEYKPPWTIDHGLTNKAMRKKIVAGNWKMNMDYNEGLALFSEVINMVKDEATGSQQVVVCSPFIHLHSLAQLGKGYANIAIGAQNAHQNESGAFTGEISAKMIKSVGAVYVILGHSERRQYFGETNELLAKKTDTALANDLKPIFCIGETLQEREANTHFDVIKTQLAEGLFHLDETAFGKVVIAYEPVWAIGTGVTATSAQAQEIHAFIRAEIAAKYSQELADATTILYGGSCNPKNAAELFAQTDIDGGLIGGASLKSRDFTDIVKAFN</sequence>
<comment type="caution">
    <text evidence="9">The sequence shown here is derived from an EMBL/GenBank/DDBJ whole genome shotgun (WGS) entry which is preliminary data.</text>
</comment>
<protein>
    <recommendedName>
        <fullName evidence="7 8">Triosephosphate isomerase</fullName>
        <shortName evidence="7">TIM</shortName>
        <shortName evidence="7">TPI</shortName>
        <ecNumber evidence="7 8">5.3.1.1</ecNumber>
    </recommendedName>
    <alternativeName>
        <fullName evidence="7">Triose-phosphate isomerase</fullName>
    </alternativeName>
</protein>
<dbReference type="InterPro" id="IPR022896">
    <property type="entry name" value="TrioseP_Isoase_bac/euk"/>
</dbReference>
<keyword evidence="3 7" id="KW-0312">Gluconeogenesis</keyword>
<dbReference type="PROSITE" id="PS00171">
    <property type="entry name" value="TIM_1"/>
    <property type="match status" value="1"/>
</dbReference>
<dbReference type="NCBIfam" id="TIGR00419">
    <property type="entry name" value="tim"/>
    <property type="match status" value="1"/>
</dbReference>
<dbReference type="EC" id="5.3.1.1" evidence="7 8"/>
<dbReference type="InterPro" id="IPR013785">
    <property type="entry name" value="Aldolase_TIM"/>
</dbReference>
<dbReference type="CDD" id="cd00311">
    <property type="entry name" value="TIM"/>
    <property type="match status" value="1"/>
</dbReference>
<dbReference type="Gene3D" id="3.20.20.70">
    <property type="entry name" value="Aldolase class I"/>
    <property type="match status" value="1"/>
</dbReference>
<comment type="subunit">
    <text evidence="7 8">Homodimer.</text>
</comment>
<dbReference type="EMBL" id="PGFJ01000001">
    <property type="protein sequence ID" value="PJJ84227.1"/>
    <property type="molecule type" value="Genomic_DNA"/>
</dbReference>
<evidence type="ECO:0000256" key="8">
    <source>
        <dbReference type="RuleBase" id="RU363013"/>
    </source>
</evidence>
<evidence type="ECO:0000256" key="3">
    <source>
        <dbReference type="ARBA" id="ARBA00022432"/>
    </source>
</evidence>
<dbReference type="PANTHER" id="PTHR21139:SF42">
    <property type="entry name" value="TRIOSEPHOSPHATE ISOMERASE"/>
    <property type="match status" value="1"/>
</dbReference>